<evidence type="ECO:0000259" key="2">
    <source>
        <dbReference type="Pfam" id="PF10728"/>
    </source>
</evidence>
<dbReference type="AlphaFoldDB" id="A0A1M5EN26"/>
<name>A0A1M5EN26_9FLAO</name>
<dbReference type="Gene3D" id="1.10.1040.20">
    <property type="entry name" value="ProC-like, C-terminal domain"/>
    <property type="match status" value="1"/>
</dbReference>
<dbReference type="STRING" id="1124188.SAMN05444377_12023"/>
<organism evidence="3 4">
    <name type="scientific">Flavobacterium fontis</name>
    <dbReference type="NCBI Taxonomy" id="1124188"/>
    <lineage>
        <taxon>Bacteria</taxon>
        <taxon>Pseudomonadati</taxon>
        <taxon>Bacteroidota</taxon>
        <taxon>Flavobacteriia</taxon>
        <taxon>Flavobacteriales</taxon>
        <taxon>Flavobacteriaceae</taxon>
        <taxon>Flavobacterium</taxon>
    </lineage>
</organism>
<dbReference type="Pfam" id="PF03807">
    <property type="entry name" value="F420_oxidored"/>
    <property type="match status" value="1"/>
</dbReference>
<sequence length="249" mass="27280">MIRLVIIGSGNVAQHLIQAFQKSLVQVVARHPETLHSLPISCPVVTSMNEIADAEVYVLAVSDHAIAALGHEIPGTGKLVVHTSGATGMHVLPKHHRSGVLYPLQTFTKGKPLDYSTIPFCLEADKKEDYLLLEQLARTVSSAIFSIDEQQRLALHLAAVFVCNFTNHLYQLGADLCAEHGVSFEVLKPLILETAAKVQTLTPTQAQTGPALRGDTATLERHQSMLTQPYPKEIYQLLTQSIIDHVQKL</sequence>
<dbReference type="InterPro" id="IPR037108">
    <property type="entry name" value="TM1727-like_C_sf"/>
</dbReference>
<dbReference type="SUPFAM" id="SSF48179">
    <property type="entry name" value="6-phosphogluconate dehydrogenase C-terminal domain-like"/>
    <property type="match status" value="1"/>
</dbReference>
<dbReference type="OrthoDB" id="9810755at2"/>
<dbReference type="InterPro" id="IPR028939">
    <property type="entry name" value="P5C_Rdtase_cat_N"/>
</dbReference>
<dbReference type="RefSeq" id="WP_073365283.1">
    <property type="nucleotide sequence ID" value="NZ_FQVQ01000020.1"/>
</dbReference>
<dbReference type="InterPro" id="IPR036291">
    <property type="entry name" value="NAD(P)-bd_dom_sf"/>
</dbReference>
<accession>A0A1M5EN26</accession>
<dbReference type="Proteomes" id="UP000184147">
    <property type="component" value="Unassembled WGS sequence"/>
</dbReference>
<feature type="domain" description="Pyrroline-5-carboxylate reductase catalytic N-terminal" evidence="1">
    <location>
        <begin position="4"/>
        <end position="82"/>
    </location>
</feature>
<proteinExistence type="predicted"/>
<reference evidence="3 4" key="1">
    <citation type="submission" date="2016-11" db="EMBL/GenBank/DDBJ databases">
        <authorList>
            <person name="Jaros S."/>
            <person name="Januszkiewicz K."/>
            <person name="Wedrychowicz H."/>
        </authorList>
    </citation>
    <scope>NUCLEOTIDE SEQUENCE [LARGE SCALE GENOMIC DNA]</scope>
    <source>
        <strain evidence="3 4">DSM 25660</strain>
    </source>
</reference>
<dbReference type="PANTHER" id="PTHR40459">
    <property type="entry name" value="CONSERVED HYPOTHETICAL ALANINE AND LEUCINE RICH PROTEIN"/>
    <property type="match status" value="1"/>
</dbReference>
<protein>
    <submittedName>
        <fullName evidence="3">Predicted oxidoreductase, contains short-chain dehydrogenase (SDR) and DUF2520 domains</fullName>
    </submittedName>
</protein>
<dbReference type="InterPro" id="IPR018931">
    <property type="entry name" value="DUF2520"/>
</dbReference>
<gene>
    <name evidence="3" type="ORF">SAMN05444377_12023</name>
</gene>
<dbReference type="InterPro" id="IPR008927">
    <property type="entry name" value="6-PGluconate_DH-like_C_sf"/>
</dbReference>
<feature type="domain" description="DUF2520" evidence="2">
    <location>
        <begin position="118"/>
        <end position="242"/>
    </location>
</feature>
<keyword evidence="4" id="KW-1185">Reference proteome</keyword>
<dbReference type="EMBL" id="FQVQ01000020">
    <property type="protein sequence ID" value="SHF80432.1"/>
    <property type="molecule type" value="Genomic_DNA"/>
</dbReference>
<evidence type="ECO:0000313" key="4">
    <source>
        <dbReference type="Proteomes" id="UP000184147"/>
    </source>
</evidence>
<dbReference type="SUPFAM" id="SSF51735">
    <property type="entry name" value="NAD(P)-binding Rossmann-fold domains"/>
    <property type="match status" value="1"/>
</dbReference>
<dbReference type="Pfam" id="PF10728">
    <property type="entry name" value="DUF2520"/>
    <property type="match status" value="1"/>
</dbReference>
<dbReference type="Gene3D" id="3.40.50.720">
    <property type="entry name" value="NAD(P)-binding Rossmann-like Domain"/>
    <property type="match status" value="1"/>
</dbReference>
<evidence type="ECO:0000259" key="1">
    <source>
        <dbReference type="Pfam" id="PF03807"/>
    </source>
</evidence>
<dbReference type="PANTHER" id="PTHR40459:SF1">
    <property type="entry name" value="CONSERVED HYPOTHETICAL ALANINE AND LEUCINE RICH PROTEIN"/>
    <property type="match status" value="1"/>
</dbReference>
<evidence type="ECO:0000313" key="3">
    <source>
        <dbReference type="EMBL" id="SHF80432.1"/>
    </source>
</evidence>